<accession>A0ABS1PXK7</accession>
<name>A0ABS1PXK7_9ACTN</name>
<dbReference type="NCBIfam" id="TIGR03619">
    <property type="entry name" value="F420_Rv2161c"/>
    <property type="match status" value="1"/>
</dbReference>
<keyword evidence="3 6" id="KW-0560">Oxidoreductase</keyword>
<feature type="domain" description="Luciferase-like" evidence="5">
    <location>
        <begin position="2"/>
        <end position="267"/>
    </location>
</feature>
<evidence type="ECO:0000313" key="7">
    <source>
        <dbReference type="Proteomes" id="UP000621510"/>
    </source>
</evidence>
<keyword evidence="7" id="KW-1185">Reference proteome</keyword>
<dbReference type="EMBL" id="JAERRG010000013">
    <property type="protein sequence ID" value="MBL1116426.1"/>
    <property type="molecule type" value="Genomic_DNA"/>
</dbReference>
<keyword evidence="2" id="KW-0288">FMN</keyword>
<organism evidence="6 7">
    <name type="scientific">Streptomyces endocoffeicus</name>
    <dbReference type="NCBI Taxonomy" id="2898945"/>
    <lineage>
        <taxon>Bacteria</taxon>
        <taxon>Bacillati</taxon>
        <taxon>Actinomycetota</taxon>
        <taxon>Actinomycetes</taxon>
        <taxon>Kitasatosporales</taxon>
        <taxon>Streptomycetaceae</taxon>
        <taxon>Streptomyces</taxon>
    </lineage>
</organism>
<protein>
    <submittedName>
        <fullName evidence="6">TIGR03619 family F420-dependent LLM class oxidoreductase</fullName>
        <ecNumber evidence="6">1.-.-.-</ecNumber>
    </submittedName>
</protein>
<dbReference type="EC" id="1.-.-.-" evidence="6"/>
<keyword evidence="4" id="KW-0503">Monooxygenase</keyword>
<dbReference type="RefSeq" id="WP_201854309.1">
    <property type="nucleotide sequence ID" value="NZ_JAERRG010000013.1"/>
</dbReference>
<dbReference type="InterPro" id="IPR050172">
    <property type="entry name" value="SsuD_RutA_monooxygenase"/>
</dbReference>
<evidence type="ECO:0000256" key="3">
    <source>
        <dbReference type="ARBA" id="ARBA00023002"/>
    </source>
</evidence>
<dbReference type="Pfam" id="PF00296">
    <property type="entry name" value="Bac_luciferase"/>
    <property type="match status" value="1"/>
</dbReference>
<comment type="caution">
    <text evidence="6">The sequence shown here is derived from an EMBL/GenBank/DDBJ whole genome shotgun (WGS) entry which is preliminary data.</text>
</comment>
<dbReference type="SUPFAM" id="SSF51679">
    <property type="entry name" value="Bacterial luciferase-like"/>
    <property type="match status" value="1"/>
</dbReference>
<dbReference type="InterPro" id="IPR019921">
    <property type="entry name" value="Lucif-like_OxRdtase_Rv2161c"/>
</dbReference>
<dbReference type="InterPro" id="IPR011251">
    <property type="entry name" value="Luciferase-like_dom"/>
</dbReference>
<dbReference type="PANTHER" id="PTHR42847">
    <property type="entry name" value="ALKANESULFONATE MONOOXYGENASE"/>
    <property type="match status" value="1"/>
</dbReference>
<evidence type="ECO:0000256" key="4">
    <source>
        <dbReference type="ARBA" id="ARBA00023033"/>
    </source>
</evidence>
<evidence type="ECO:0000259" key="5">
    <source>
        <dbReference type="Pfam" id="PF00296"/>
    </source>
</evidence>
<dbReference type="PANTHER" id="PTHR42847:SF4">
    <property type="entry name" value="ALKANESULFONATE MONOOXYGENASE-RELATED"/>
    <property type="match status" value="1"/>
</dbReference>
<dbReference type="Gene3D" id="3.20.20.30">
    <property type="entry name" value="Luciferase-like domain"/>
    <property type="match status" value="1"/>
</dbReference>
<proteinExistence type="predicted"/>
<reference evidence="6 7" key="1">
    <citation type="submission" date="2021-01" db="EMBL/GenBank/DDBJ databases">
        <title>WGS of actinomycetes isolated from Thailand.</title>
        <authorList>
            <person name="Thawai C."/>
        </authorList>
    </citation>
    <scope>NUCLEOTIDE SEQUENCE [LARGE SCALE GENOMIC DNA]</scope>
    <source>
        <strain evidence="6 7">CA3R110</strain>
    </source>
</reference>
<evidence type="ECO:0000256" key="1">
    <source>
        <dbReference type="ARBA" id="ARBA00022630"/>
    </source>
</evidence>
<dbReference type="InterPro" id="IPR036661">
    <property type="entry name" value="Luciferase-like_sf"/>
</dbReference>
<evidence type="ECO:0000313" key="6">
    <source>
        <dbReference type="EMBL" id="MBL1116426.1"/>
    </source>
</evidence>
<dbReference type="GO" id="GO:0016491">
    <property type="term" value="F:oxidoreductase activity"/>
    <property type="evidence" value="ECO:0007669"/>
    <property type="project" value="UniProtKB-KW"/>
</dbReference>
<gene>
    <name evidence="6" type="ORF">JK364_29120</name>
</gene>
<keyword evidence="1" id="KW-0285">Flavoprotein</keyword>
<sequence length="329" mass="35432">MKFAVALPQSNRVGDTAAIRDVAQAAEELGFWAVSMQDHIVFDGVWLGCGAEDDDGRNDRRTVFEPLTTFGYVAGITSTIRLLTSVMLLPVRETILAAKQIATLDQLSGGRMLLGIGVGLSGTDRDPQVLKALSRNATVEMAALGVDVTKRGRLADEQLAALRRIWTDDRASYDGELVHFKDIEVFPKPAQAGGPPILIAGNSPAALRRTARGGHLWLPNHATPDEVAGGLAALAESGHRPPECVLDLFWRMDDTAAAARAACRGTLENAFGDHLPVRNLVGTPDEIAARCREYRDAGVSVIEMKPVFRSVKELIGKMETLMTEVAPTV</sequence>
<dbReference type="Proteomes" id="UP000621510">
    <property type="component" value="Unassembled WGS sequence"/>
</dbReference>
<evidence type="ECO:0000256" key="2">
    <source>
        <dbReference type="ARBA" id="ARBA00022643"/>
    </source>
</evidence>